<dbReference type="PATRIC" id="fig|1423777.3.peg.1053"/>
<dbReference type="STRING" id="1423777.FD46_GL001018"/>
<keyword evidence="1" id="KW-0812">Transmembrane</keyword>
<dbReference type="Proteomes" id="UP000051686">
    <property type="component" value="Unassembled WGS sequence"/>
</dbReference>
<evidence type="ECO:0000256" key="1">
    <source>
        <dbReference type="SAM" id="Phobius"/>
    </source>
</evidence>
<comment type="caution">
    <text evidence="2">The sequence shown here is derived from an EMBL/GenBank/DDBJ whole genome shotgun (WGS) entry which is preliminary data.</text>
</comment>
<dbReference type="EMBL" id="AZEH01000034">
    <property type="protein sequence ID" value="KRL05075.1"/>
    <property type="molecule type" value="Genomic_DNA"/>
</dbReference>
<sequence length="58" mass="6557">MMTDSSIAMIIGVLLLSLGLFSKNINFKKMQNKASRNVKYLYILAGLLLVFIGIFQQF</sequence>
<protein>
    <submittedName>
        <fullName evidence="2">Uncharacterized protein</fullName>
    </submittedName>
</protein>
<proteinExistence type="predicted"/>
<accession>A0A0R1MKI6</accession>
<keyword evidence="1" id="KW-0472">Membrane</keyword>
<name>A0A0R1MKI6_9LACO</name>
<keyword evidence="1" id="KW-1133">Transmembrane helix</keyword>
<organism evidence="2 3">
    <name type="scientific">Liquorilactobacillus oeni DSM 19972</name>
    <dbReference type="NCBI Taxonomy" id="1423777"/>
    <lineage>
        <taxon>Bacteria</taxon>
        <taxon>Bacillati</taxon>
        <taxon>Bacillota</taxon>
        <taxon>Bacilli</taxon>
        <taxon>Lactobacillales</taxon>
        <taxon>Lactobacillaceae</taxon>
        <taxon>Liquorilactobacillus</taxon>
    </lineage>
</organism>
<evidence type="ECO:0000313" key="3">
    <source>
        <dbReference type="Proteomes" id="UP000051686"/>
    </source>
</evidence>
<evidence type="ECO:0000313" key="2">
    <source>
        <dbReference type="EMBL" id="KRL05075.1"/>
    </source>
</evidence>
<keyword evidence="3" id="KW-1185">Reference proteome</keyword>
<reference evidence="2 3" key="1">
    <citation type="journal article" date="2015" name="Genome Announc.">
        <title>Expanding the biotechnology potential of lactobacilli through comparative genomics of 213 strains and associated genera.</title>
        <authorList>
            <person name="Sun Z."/>
            <person name="Harris H.M."/>
            <person name="McCann A."/>
            <person name="Guo C."/>
            <person name="Argimon S."/>
            <person name="Zhang W."/>
            <person name="Yang X."/>
            <person name="Jeffery I.B."/>
            <person name="Cooney J.C."/>
            <person name="Kagawa T.F."/>
            <person name="Liu W."/>
            <person name="Song Y."/>
            <person name="Salvetti E."/>
            <person name="Wrobel A."/>
            <person name="Rasinkangas P."/>
            <person name="Parkhill J."/>
            <person name="Rea M.C."/>
            <person name="O'Sullivan O."/>
            <person name="Ritari J."/>
            <person name="Douillard F.P."/>
            <person name="Paul Ross R."/>
            <person name="Yang R."/>
            <person name="Briner A.E."/>
            <person name="Felis G.E."/>
            <person name="de Vos W.M."/>
            <person name="Barrangou R."/>
            <person name="Klaenhammer T.R."/>
            <person name="Caufield P.W."/>
            <person name="Cui Y."/>
            <person name="Zhang H."/>
            <person name="O'Toole P.W."/>
        </authorList>
    </citation>
    <scope>NUCLEOTIDE SEQUENCE [LARGE SCALE GENOMIC DNA]</scope>
    <source>
        <strain evidence="2 3">DSM 19972</strain>
    </source>
</reference>
<dbReference type="AlphaFoldDB" id="A0A0R1MKI6"/>
<gene>
    <name evidence="2" type="ORF">FD46_GL001018</name>
</gene>
<feature type="transmembrane region" description="Helical" evidence="1">
    <location>
        <begin position="6"/>
        <end position="25"/>
    </location>
</feature>
<feature type="transmembrane region" description="Helical" evidence="1">
    <location>
        <begin position="37"/>
        <end position="55"/>
    </location>
</feature>